<dbReference type="EMBL" id="AFRT01001722">
    <property type="protein sequence ID" value="ELU39562.1"/>
    <property type="molecule type" value="Genomic_DNA"/>
</dbReference>
<accession>L8WRY1</accession>
<dbReference type="HOGENOM" id="CLU_2962500_0_0_1"/>
<organism evidence="1 2">
    <name type="scientific">Thanatephorus cucumeris (strain AG1-IA)</name>
    <name type="common">Rice sheath blight fungus</name>
    <name type="synonym">Rhizoctonia solani</name>
    <dbReference type="NCBI Taxonomy" id="983506"/>
    <lineage>
        <taxon>Eukaryota</taxon>
        <taxon>Fungi</taxon>
        <taxon>Dikarya</taxon>
        <taxon>Basidiomycota</taxon>
        <taxon>Agaricomycotina</taxon>
        <taxon>Agaricomycetes</taxon>
        <taxon>Cantharellales</taxon>
        <taxon>Ceratobasidiaceae</taxon>
        <taxon>Rhizoctonia</taxon>
        <taxon>Rhizoctonia solani AG-1</taxon>
    </lineage>
</organism>
<comment type="caution">
    <text evidence="1">The sequence shown here is derived from an EMBL/GenBank/DDBJ whole genome shotgun (WGS) entry which is preliminary data.</text>
</comment>
<keyword evidence="2" id="KW-1185">Reference proteome</keyword>
<dbReference type="Proteomes" id="UP000011668">
    <property type="component" value="Unassembled WGS sequence"/>
</dbReference>
<evidence type="ECO:0000313" key="1">
    <source>
        <dbReference type="EMBL" id="ELU39562.1"/>
    </source>
</evidence>
<name>L8WRY1_THACA</name>
<sequence>MELSGSATKFRTIEISRFGDDIRCRWASKLDLGQQRSRNPGGSEKYFNFVAKSDYETGN</sequence>
<gene>
    <name evidence="1" type="ORF">AG1IA_06408</name>
</gene>
<reference evidence="1 2" key="1">
    <citation type="journal article" date="2013" name="Nat. Commun.">
        <title>The evolution and pathogenic mechanisms of the rice sheath blight pathogen.</title>
        <authorList>
            <person name="Zheng A."/>
            <person name="Lin R."/>
            <person name="Xu L."/>
            <person name="Qin P."/>
            <person name="Tang C."/>
            <person name="Ai P."/>
            <person name="Zhang D."/>
            <person name="Liu Y."/>
            <person name="Sun Z."/>
            <person name="Feng H."/>
            <person name="Wang Y."/>
            <person name="Chen Y."/>
            <person name="Liang X."/>
            <person name="Fu R."/>
            <person name="Li Q."/>
            <person name="Zhang J."/>
            <person name="Yu X."/>
            <person name="Xie Z."/>
            <person name="Ding L."/>
            <person name="Guan P."/>
            <person name="Tang J."/>
            <person name="Liang Y."/>
            <person name="Wang S."/>
            <person name="Deng Q."/>
            <person name="Li S."/>
            <person name="Zhu J."/>
            <person name="Wang L."/>
            <person name="Liu H."/>
            <person name="Li P."/>
        </authorList>
    </citation>
    <scope>NUCLEOTIDE SEQUENCE [LARGE SCALE GENOMIC DNA]</scope>
    <source>
        <strain evidence="2">AG-1 IA</strain>
    </source>
</reference>
<proteinExistence type="predicted"/>
<protein>
    <submittedName>
        <fullName evidence="1">Uncharacterized protein</fullName>
    </submittedName>
</protein>
<evidence type="ECO:0000313" key="2">
    <source>
        <dbReference type="Proteomes" id="UP000011668"/>
    </source>
</evidence>
<dbReference type="AlphaFoldDB" id="L8WRY1"/>